<organism evidence="3 4">
    <name type="scientific">Actinacidiphila reveromycinica</name>
    <dbReference type="NCBI Taxonomy" id="659352"/>
    <lineage>
        <taxon>Bacteria</taxon>
        <taxon>Bacillati</taxon>
        <taxon>Actinomycetota</taxon>
        <taxon>Actinomycetes</taxon>
        <taxon>Kitasatosporales</taxon>
        <taxon>Streptomycetaceae</taxon>
        <taxon>Actinacidiphila</taxon>
    </lineage>
</organism>
<evidence type="ECO:0008006" key="5">
    <source>
        <dbReference type="Google" id="ProtNLM"/>
    </source>
</evidence>
<protein>
    <recommendedName>
        <fullName evidence="5">DUF3560 domain-containing protein</fullName>
    </recommendedName>
</protein>
<proteinExistence type="predicted"/>
<dbReference type="PANTHER" id="PTHR48125">
    <property type="entry name" value="LP07818P1"/>
    <property type="match status" value="1"/>
</dbReference>
<evidence type="ECO:0000313" key="3">
    <source>
        <dbReference type="EMBL" id="BBA98324.1"/>
    </source>
</evidence>
<feature type="compositionally biased region" description="Pro residues" evidence="2">
    <location>
        <begin position="636"/>
        <end position="648"/>
    </location>
</feature>
<reference evidence="3 4" key="4">
    <citation type="journal article" date="2020" name="Sci. Rep.">
        <title>beta-carboline chemical signals induce reveromycin production through a LuxR family regulator in Streptomyces sp. SN-593.</title>
        <authorList>
            <person name="Panthee S."/>
            <person name="Kito N."/>
            <person name="Hayashi T."/>
            <person name="Shimizu T."/>
            <person name="Ishikawa J."/>
            <person name="Hamamoto H."/>
            <person name="Osada H."/>
            <person name="Takahashi S."/>
        </authorList>
    </citation>
    <scope>NUCLEOTIDE SEQUENCE [LARGE SCALE GENOMIC DNA]</scope>
    <source>
        <strain evidence="3 4">SN-593</strain>
    </source>
</reference>
<dbReference type="KEGG" id="arev:RVR_4463"/>
<reference evidence="3 4" key="2">
    <citation type="journal article" date="2011" name="J. Antibiot.">
        <title>Furaquinocins I and J: novel polyketide isoprenoid hybrid compounds from Streptomyces reveromyceticus SN-593.</title>
        <authorList>
            <person name="Panthee S."/>
            <person name="Takahashi S."/>
            <person name="Takagi H."/>
            <person name="Nogawa T."/>
            <person name="Oowada E."/>
            <person name="Uramoto M."/>
            <person name="Osada H."/>
        </authorList>
    </citation>
    <scope>NUCLEOTIDE SEQUENCE [LARGE SCALE GENOMIC DNA]</scope>
    <source>
        <strain evidence="3 4">SN-593</strain>
    </source>
</reference>
<dbReference type="Proteomes" id="UP000595703">
    <property type="component" value="Chromosome"/>
</dbReference>
<name>A0A7U3UT87_9ACTN</name>
<feature type="coiled-coil region" evidence="1">
    <location>
        <begin position="770"/>
        <end position="797"/>
    </location>
</feature>
<keyword evidence="4" id="KW-1185">Reference proteome</keyword>
<feature type="compositionally biased region" description="Basic and acidic residues" evidence="2">
    <location>
        <begin position="303"/>
        <end position="330"/>
    </location>
</feature>
<dbReference type="PANTHER" id="PTHR48125:SF12">
    <property type="entry name" value="AT HOOK TRANSCRIPTION FACTOR FAMILY-RELATED"/>
    <property type="match status" value="1"/>
</dbReference>
<reference evidence="3 4" key="3">
    <citation type="journal article" date="2011" name="Nat. Chem. Biol.">
        <title>Reveromycin A biosynthesis uses RevG and RevJ for stereospecific spiroacetal formation.</title>
        <authorList>
            <person name="Takahashi S."/>
            <person name="Toyoda A."/>
            <person name="Sekiyama Y."/>
            <person name="Takagi H."/>
            <person name="Nogawa T."/>
            <person name="Uramoto M."/>
            <person name="Suzuki R."/>
            <person name="Koshino H."/>
            <person name="Kumano T."/>
            <person name="Panthee S."/>
            <person name="Dairi T."/>
            <person name="Ishikawa J."/>
            <person name="Ikeda H."/>
            <person name="Sakaki Y."/>
            <person name="Osada H."/>
        </authorList>
    </citation>
    <scope>NUCLEOTIDE SEQUENCE [LARGE SCALE GENOMIC DNA]</scope>
    <source>
        <strain evidence="3 4">SN-593</strain>
    </source>
</reference>
<evidence type="ECO:0000313" key="4">
    <source>
        <dbReference type="Proteomes" id="UP000595703"/>
    </source>
</evidence>
<feature type="region of interest" description="Disordered" evidence="2">
    <location>
        <begin position="303"/>
        <end position="332"/>
    </location>
</feature>
<evidence type="ECO:0000256" key="1">
    <source>
        <dbReference type="SAM" id="Coils"/>
    </source>
</evidence>
<dbReference type="Pfam" id="PF12083">
    <property type="entry name" value="DUF3560"/>
    <property type="match status" value="1"/>
</dbReference>
<gene>
    <name evidence="3" type="ORF">RVR_4463</name>
</gene>
<feature type="region of interest" description="Disordered" evidence="2">
    <location>
        <begin position="852"/>
        <end position="886"/>
    </location>
</feature>
<dbReference type="AlphaFoldDB" id="A0A7U3UT87"/>
<feature type="region of interest" description="Disordered" evidence="2">
    <location>
        <begin position="592"/>
        <end position="649"/>
    </location>
</feature>
<feature type="region of interest" description="Disordered" evidence="2">
    <location>
        <begin position="87"/>
        <end position="166"/>
    </location>
</feature>
<accession>A0A7U3UT87</accession>
<evidence type="ECO:0000256" key="2">
    <source>
        <dbReference type="SAM" id="MobiDB-lite"/>
    </source>
</evidence>
<dbReference type="RefSeq" id="WP_202234486.1">
    <property type="nucleotide sequence ID" value="NZ_AP018365.1"/>
</dbReference>
<keyword evidence="1" id="KW-0175">Coiled coil</keyword>
<dbReference type="EMBL" id="AP018365">
    <property type="protein sequence ID" value="BBA98324.1"/>
    <property type="molecule type" value="Genomic_DNA"/>
</dbReference>
<reference evidence="3 4" key="1">
    <citation type="journal article" date="2010" name="J. Bacteriol.">
        <title>Biochemical characterization of a novel indole prenyltransferase from Streptomyces sp. SN-593.</title>
        <authorList>
            <person name="Takahashi S."/>
            <person name="Takagi H."/>
            <person name="Toyoda A."/>
            <person name="Uramoto M."/>
            <person name="Nogawa T."/>
            <person name="Ueki M."/>
            <person name="Sakaki Y."/>
            <person name="Osada H."/>
        </authorList>
    </citation>
    <scope>NUCLEOTIDE SEQUENCE [LARGE SCALE GENOMIC DNA]</scope>
    <source>
        <strain evidence="3 4">SN-593</strain>
    </source>
</reference>
<feature type="compositionally biased region" description="Low complexity" evidence="2">
    <location>
        <begin position="592"/>
        <end position="603"/>
    </location>
</feature>
<dbReference type="InterPro" id="IPR021944">
    <property type="entry name" value="DUF3560"/>
</dbReference>
<feature type="coiled-coil region" evidence="1">
    <location>
        <begin position="226"/>
        <end position="256"/>
    </location>
</feature>
<sequence length="892" mass="99261">MALIQSARTPTIALARALRRAGLAQGRGKDFRVEGQYRDGERVATYALLLTQHADETVAAHADDIERWTSEDGGWSFTVSVRYIDGKPRPHTTISNGAVERIREEPPTVTPEPAPEPEPEPTAGTAVLEDPAEPEKGEQPPAPPKASVTITHTRAEGTLLDGSRKGDGVYELVRPFGFRSFRSLGMLGIQRSRDREADRWRINRATAALRDAGYEVTVEIDETQRRSFAEAEAERLERAEDRAERFNDRADRAASNSNARHKAAMGALDGIEPGQPVLVGHHSERRHRRAIERSDNHMRKSIEESDKATHYGHRAEAAEQYEGRRYDPNRTRRRLEKLKADLRWHERARERSSNTGRHDRAIADLNEEIAHWESVVEKARQDGVKLWEADDFAPGDFALYYGTWYQVKRANPKTLSIAWDLRQTRQVLTLEDATETGTTYTFTLDYTKVKARCPDEAMRAFLADGKVPGTKLARAASEAQPASAVRAALAAKPKVKKRSDPKIPKRVKVVSEWDATEATLTYLDGRGKPHKLYEPVTISAPEGEKFTEAASSRSLLAAVTRHLEEHGFQYPDGRWTGGSRSGLIRSIEPVAAEGAPPASEPEAAPAPEPQPEAPAADEPPAGEPEPAPPVAEQEPAGPPADDPAPPVEDPAELRLQREQAAVLGWSAGQAEVVIAAAAGRLYRHVFGTLHCQDQPGTVGRAISNHRLNALTKAGFLTVGAPDATRRRPILVTVDGRRAVMVWKRWKPKPVEMNREQECERLRPLLHGEQARRLARQAQEAEAERKAANAEFHEVHQRLIAWEDRDDRLWRAWAKVNGIAYRLQRRPAGWVPTEEEIAEHRLDAEVVAELRADAENPEPKPVLPALNQRPTPDLPPMDADDQTPEQLDLFAIA</sequence>